<dbReference type="RefSeq" id="WP_380564582.1">
    <property type="nucleotide sequence ID" value="NZ_JBEUKS010000004.1"/>
</dbReference>
<evidence type="ECO:0000256" key="2">
    <source>
        <dbReference type="SAM" id="SignalP"/>
    </source>
</evidence>
<evidence type="ECO:0000313" key="4">
    <source>
        <dbReference type="Proteomes" id="UP001592581"/>
    </source>
</evidence>
<feature type="signal peptide" evidence="2">
    <location>
        <begin position="1"/>
        <end position="22"/>
    </location>
</feature>
<evidence type="ECO:0000256" key="1">
    <source>
        <dbReference type="SAM" id="MobiDB-lite"/>
    </source>
</evidence>
<evidence type="ECO:0008006" key="5">
    <source>
        <dbReference type="Google" id="ProtNLM"/>
    </source>
</evidence>
<dbReference type="PROSITE" id="PS51257">
    <property type="entry name" value="PROKAR_LIPOPROTEIN"/>
    <property type="match status" value="1"/>
</dbReference>
<feature type="chain" id="PRO_5046005336" description="Lipoprotein" evidence="2">
    <location>
        <begin position="23"/>
        <end position="189"/>
    </location>
</feature>
<dbReference type="Proteomes" id="UP001592581">
    <property type="component" value="Unassembled WGS sequence"/>
</dbReference>
<name>A0ABV6XLH6_9ACTN</name>
<accession>A0ABV6XLH6</accession>
<comment type="caution">
    <text evidence="3">The sequence shown here is derived from an EMBL/GenBank/DDBJ whole genome shotgun (WGS) entry which is preliminary data.</text>
</comment>
<evidence type="ECO:0000313" key="3">
    <source>
        <dbReference type="EMBL" id="MFC1439070.1"/>
    </source>
</evidence>
<keyword evidence="2" id="KW-0732">Signal</keyword>
<reference evidence="3 4" key="1">
    <citation type="submission" date="2024-06" db="EMBL/GenBank/DDBJ databases">
        <authorList>
            <person name="Lee S.D."/>
        </authorList>
    </citation>
    <scope>NUCLEOTIDE SEQUENCE [LARGE SCALE GENOMIC DNA]</scope>
    <source>
        <strain evidence="3 4">N1-10</strain>
    </source>
</reference>
<gene>
    <name evidence="3" type="ORF">ABUW04_12430</name>
</gene>
<protein>
    <recommendedName>
        <fullName evidence="5">Lipoprotein</fullName>
    </recommendedName>
</protein>
<proteinExistence type="predicted"/>
<organism evidence="3 4">
    <name type="scientific">Streptacidiphilus jeojiensis</name>
    <dbReference type="NCBI Taxonomy" id="3229225"/>
    <lineage>
        <taxon>Bacteria</taxon>
        <taxon>Bacillati</taxon>
        <taxon>Actinomycetota</taxon>
        <taxon>Actinomycetes</taxon>
        <taxon>Kitasatosporales</taxon>
        <taxon>Streptomycetaceae</taxon>
        <taxon>Streptacidiphilus</taxon>
    </lineage>
</organism>
<dbReference type="EMBL" id="JBEUKS010000004">
    <property type="protein sequence ID" value="MFC1439070.1"/>
    <property type="molecule type" value="Genomic_DNA"/>
</dbReference>
<feature type="region of interest" description="Disordered" evidence="1">
    <location>
        <begin position="24"/>
        <end position="49"/>
    </location>
</feature>
<keyword evidence="4" id="KW-1185">Reference proteome</keyword>
<sequence>MRRTLTLTSAALLLALTGCSSAASTTGSSDAATPTTGTSPASSATTSVTVSSKAVATSGDLTATTAMALLTAKVPTAKLTGVITENNDGNNLIGRPHQYTSKVTFKDSRISAGDTVGFKAGDLEFGGAVEVFGTPADATARAKYIQAVTASIPALAEYDYVHGTVLVRVSHFLKPSQAKGYEQAVGSIG</sequence>